<accession>A0A939BSN5</accession>
<evidence type="ECO:0000313" key="1">
    <source>
        <dbReference type="EMBL" id="MBM7557331.1"/>
    </source>
</evidence>
<dbReference type="AlphaFoldDB" id="A0A939BSN5"/>
<reference evidence="1" key="1">
    <citation type="submission" date="2021-01" db="EMBL/GenBank/DDBJ databases">
        <title>Genomic Encyclopedia of Type Strains, Phase IV (KMG-IV): sequencing the most valuable type-strain genomes for metagenomic binning, comparative biology and taxonomic classification.</title>
        <authorList>
            <person name="Goeker M."/>
        </authorList>
    </citation>
    <scope>NUCLEOTIDE SEQUENCE</scope>
    <source>
        <strain evidence="1">DSM 23230</strain>
    </source>
</reference>
<comment type="caution">
    <text evidence="1">The sequence shown here is derived from an EMBL/GenBank/DDBJ whole genome shotgun (WGS) entry which is preliminary data.</text>
</comment>
<evidence type="ECO:0000313" key="2">
    <source>
        <dbReference type="Proteomes" id="UP000774000"/>
    </source>
</evidence>
<dbReference type="EMBL" id="JAFBDQ010000011">
    <property type="protein sequence ID" value="MBM7557331.1"/>
    <property type="molecule type" value="Genomic_DNA"/>
</dbReference>
<name>A0A939BSN5_9FIRM</name>
<dbReference type="Proteomes" id="UP000774000">
    <property type="component" value="Unassembled WGS sequence"/>
</dbReference>
<sequence length="85" mass="9748">MKVEFFQPGMFFDENVEFSISKAKIQEDLQKLIAKGANIEIRPFNCSLSELLNAQIFKIEYWQSAYNDQKIVLISKSGTRLIVGS</sequence>
<protein>
    <submittedName>
        <fullName evidence="1">Uncharacterized protein</fullName>
    </submittedName>
</protein>
<gene>
    <name evidence="1" type="ORF">JOC47_002197</name>
</gene>
<keyword evidence="2" id="KW-1185">Reference proteome</keyword>
<organism evidence="1 2">
    <name type="scientific">Halanaerobacter jeridensis</name>
    <dbReference type="NCBI Taxonomy" id="706427"/>
    <lineage>
        <taxon>Bacteria</taxon>
        <taxon>Bacillati</taxon>
        <taxon>Bacillota</taxon>
        <taxon>Clostridia</taxon>
        <taxon>Halanaerobiales</taxon>
        <taxon>Halobacteroidaceae</taxon>
        <taxon>Halanaerobacter</taxon>
    </lineage>
</organism>
<dbReference type="RefSeq" id="WP_204702086.1">
    <property type="nucleotide sequence ID" value="NZ_JAFBDQ010000011.1"/>
</dbReference>
<proteinExistence type="predicted"/>